<keyword evidence="2" id="KW-1185">Reference proteome</keyword>
<dbReference type="EMBL" id="JAHRIN010010161">
    <property type="protein sequence ID" value="MEQ2195054.1"/>
    <property type="molecule type" value="Genomic_DNA"/>
</dbReference>
<reference evidence="1 2" key="1">
    <citation type="submission" date="2021-06" db="EMBL/GenBank/DDBJ databases">
        <authorList>
            <person name="Palmer J.M."/>
        </authorList>
    </citation>
    <scope>NUCLEOTIDE SEQUENCE [LARGE SCALE GENOMIC DNA]</scope>
    <source>
        <strain evidence="1 2">XC_2019</strain>
        <tissue evidence="1">Muscle</tissue>
    </source>
</reference>
<dbReference type="Proteomes" id="UP001434883">
    <property type="component" value="Unassembled WGS sequence"/>
</dbReference>
<sequence length="85" mass="9093">MLHSTLTTGVPGSSCASSCVGTPLWAPVDGGGRSRSVDGCSSSPLDRKRETISKALSPISLYFISQVMPYVHASFEMLDQYLEQP</sequence>
<comment type="caution">
    <text evidence="1">The sequence shown here is derived from an EMBL/GenBank/DDBJ whole genome shotgun (WGS) entry which is preliminary data.</text>
</comment>
<evidence type="ECO:0000313" key="1">
    <source>
        <dbReference type="EMBL" id="MEQ2195054.1"/>
    </source>
</evidence>
<name>A0ABV0QGW7_9TELE</name>
<gene>
    <name evidence="1" type="ORF">XENOCAPTIV_006767</name>
</gene>
<organism evidence="1 2">
    <name type="scientific">Xenoophorus captivus</name>
    <dbReference type="NCBI Taxonomy" id="1517983"/>
    <lineage>
        <taxon>Eukaryota</taxon>
        <taxon>Metazoa</taxon>
        <taxon>Chordata</taxon>
        <taxon>Craniata</taxon>
        <taxon>Vertebrata</taxon>
        <taxon>Euteleostomi</taxon>
        <taxon>Actinopterygii</taxon>
        <taxon>Neopterygii</taxon>
        <taxon>Teleostei</taxon>
        <taxon>Neoteleostei</taxon>
        <taxon>Acanthomorphata</taxon>
        <taxon>Ovalentaria</taxon>
        <taxon>Atherinomorphae</taxon>
        <taxon>Cyprinodontiformes</taxon>
        <taxon>Goodeidae</taxon>
        <taxon>Xenoophorus</taxon>
    </lineage>
</organism>
<accession>A0ABV0QGW7</accession>
<proteinExistence type="predicted"/>
<evidence type="ECO:0000313" key="2">
    <source>
        <dbReference type="Proteomes" id="UP001434883"/>
    </source>
</evidence>
<protein>
    <submittedName>
        <fullName evidence="1">Uncharacterized protein</fullName>
    </submittedName>
</protein>